<gene>
    <name evidence="1" type="ORF">S01H1_66136</name>
</gene>
<protein>
    <submittedName>
        <fullName evidence="1">Uncharacterized protein</fullName>
    </submittedName>
</protein>
<dbReference type="AlphaFoldDB" id="X0XY60"/>
<dbReference type="EMBL" id="BARS01043719">
    <property type="protein sequence ID" value="GAG41483.1"/>
    <property type="molecule type" value="Genomic_DNA"/>
</dbReference>
<comment type="caution">
    <text evidence="1">The sequence shown here is derived from an EMBL/GenBank/DDBJ whole genome shotgun (WGS) entry which is preliminary data.</text>
</comment>
<feature type="non-terminal residue" evidence="1">
    <location>
        <position position="1"/>
    </location>
</feature>
<organism evidence="1">
    <name type="scientific">marine sediment metagenome</name>
    <dbReference type="NCBI Taxonomy" id="412755"/>
    <lineage>
        <taxon>unclassified sequences</taxon>
        <taxon>metagenomes</taxon>
        <taxon>ecological metagenomes</taxon>
    </lineage>
</organism>
<evidence type="ECO:0000313" key="1">
    <source>
        <dbReference type="EMBL" id="GAG41483.1"/>
    </source>
</evidence>
<sequence length="250" mass="27240">PIEITIKDPALAKAMLNLGAEKSNIVVQTAAAFNRFLSLVNTAYVPGFILSNWARDIQTMAINVTADESFKMAKEIAKNNPKAIKAIYQAERGGKETEWTKHYEEFKEAGGKIGFFGLKDVDQIQRGLTKEISLMKPGAKTQTVKVFKAVGKYVMTLNEAVENGTRLSTYVAMRNAGQSKAKAASASKNVTVNFNKKGELGAYFNALYLFANAQVQGTARMLKTLKTPTGKKIAGSILVGSLSLAQMMRM</sequence>
<name>X0XY60_9ZZZZ</name>
<proteinExistence type="predicted"/>
<feature type="non-terminal residue" evidence="1">
    <location>
        <position position="250"/>
    </location>
</feature>
<accession>X0XY60</accession>
<reference evidence="1" key="1">
    <citation type="journal article" date="2014" name="Front. Microbiol.">
        <title>High frequency of phylogenetically diverse reductive dehalogenase-homologous genes in deep subseafloor sedimentary metagenomes.</title>
        <authorList>
            <person name="Kawai M."/>
            <person name="Futagami T."/>
            <person name="Toyoda A."/>
            <person name="Takaki Y."/>
            <person name="Nishi S."/>
            <person name="Hori S."/>
            <person name="Arai W."/>
            <person name="Tsubouchi T."/>
            <person name="Morono Y."/>
            <person name="Uchiyama I."/>
            <person name="Ito T."/>
            <person name="Fujiyama A."/>
            <person name="Inagaki F."/>
            <person name="Takami H."/>
        </authorList>
    </citation>
    <scope>NUCLEOTIDE SEQUENCE</scope>
    <source>
        <strain evidence="1">Expedition CK06-06</strain>
    </source>
</reference>